<name>A0A0D0CRR7_9AGAR</name>
<reference evidence="1 2" key="1">
    <citation type="submission" date="2014-04" db="EMBL/GenBank/DDBJ databases">
        <title>Evolutionary Origins and Diversification of the Mycorrhizal Mutualists.</title>
        <authorList>
            <consortium name="DOE Joint Genome Institute"/>
            <consortium name="Mycorrhizal Genomics Consortium"/>
            <person name="Kohler A."/>
            <person name="Kuo A."/>
            <person name="Nagy L.G."/>
            <person name="Floudas D."/>
            <person name="Copeland A."/>
            <person name="Barry K.W."/>
            <person name="Cichocki N."/>
            <person name="Veneault-Fourrey C."/>
            <person name="LaButti K."/>
            <person name="Lindquist E.A."/>
            <person name="Lipzen A."/>
            <person name="Lundell T."/>
            <person name="Morin E."/>
            <person name="Murat C."/>
            <person name="Riley R."/>
            <person name="Ohm R."/>
            <person name="Sun H."/>
            <person name="Tunlid A."/>
            <person name="Henrissat B."/>
            <person name="Grigoriev I.V."/>
            <person name="Hibbett D.S."/>
            <person name="Martin F."/>
        </authorList>
    </citation>
    <scope>NUCLEOTIDE SEQUENCE [LARGE SCALE GENOMIC DNA]</scope>
    <source>
        <strain evidence="1 2">FD-317 M1</strain>
    </source>
</reference>
<dbReference type="HOGENOM" id="CLU_2722495_0_0_1"/>
<keyword evidence="2" id="KW-1185">Reference proteome</keyword>
<dbReference type="AlphaFoldDB" id="A0A0D0CRR7"/>
<protein>
    <submittedName>
        <fullName evidence="1">Uncharacterized protein</fullName>
    </submittedName>
</protein>
<evidence type="ECO:0000313" key="1">
    <source>
        <dbReference type="EMBL" id="KIK61937.1"/>
    </source>
</evidence>
<dbReference type="EMBL" id="KN834769">
    <property type="protein sequence ID" value="KIK61937.1"/>
    <property type="molecule type" value="Genomic_DNA"/>
</dbReference>
<dbReference type="Proteomes" id="UP000053593">
    <property type="component" value="Unassembled WGS sequence"/>
</dbReference>
<organism evidence="1 2">
    <name type="scientific">Collybiopsis luxurians FD-317 M1</name>
    <dbReference type="NCBI Taxonomy" id="944289"/>
    <lineage>
        <taxon>Eukaryota</taxon>
        <taxon>Fungi</taxon>
        <taxon>Dikarya</taxon>
        <taxon>Basidiomycota</taxon>
        <taxon>Agaricomycotina</taxon>
        <taxon>Agaricomycetes</taxon>
        <taxon>Agaricomycetidae</taxon>
        <taxon>Agaricales</taxon>
        <taxon>Marasmiineae</taxon>
        <taxon>Omphalotaceae</taxon>
        <taxon>Collybiopsis</taxon>
        <taxon>Collybiopsis luxurians</taxon>
    </lineage>
</organism>
<accession>A0A0D0CRR7</accession>
<gene>
    <name evidence="1" type="ORF">GYMLUDRAFT_42364</name>
</gene>
<evidence type="ECO:0000313" key="2">
    <source>
        <dbReference type="Proteomes" id="UP000053593"/>
    </source>
</evidence>
<sequence>MSRPGTPLRCPLLPTLLSIPHVRTWHSPPPPFPPYYFSQHSWKLGLRPRLPNIWVLLAKDQTSRITPNITTY</sequence>
<proteinExistence type="predicted"/>